<feature type="compositionally biased region" description="Polar residues" evidence="5">
    <location>
        <begin position="123"/>
        <end position="134"/>
    </location>
</feature>
<protein>
    <submittedName>
        <fullName evidence="6">Uncharacterized protein</fullName>
    </submittedName>
</protein>
<gene>
    <name evidence="6" type="ORF">TTEB3V08_LOCUS7002</name>
</gene>
<keyword evidence="1" id="KW-0805">Transcription regulation</keyword>
<evidence type="ECO:0000256" key="3">
    <source>
        <dbReference type="ARBA" id="ARBA00023163"/>
    </source>
</evidence>
<dbReference type="GO" id="GO:0003677">
    <property type="term" value="F:DNA binding"/>
    <property type="evidence" value="ECO:0007669"/>
    <property type="project" value="UniProtKB-KW"/>
</dbReference>
<keyword evidence="4" id="KW-0539">Nucleus</keyword>
<feature type="region of interest" description="Disordered" evidence="5">
    <location>
        <begin position="90"/>
        <end position="134"/>
    </location>
</feature>
<dbReference type="GO" id="GO:0006357">
    <property type="term" value="P:regulation of transcription by RNA polymerase II"/>
    <property type="evidence" value="ECO:0007669"/>
    <property type="project" value="TreeGrafter"/>
</dbReference>
<dbReference type="AlphaFoldDB" id="A0A7R9III5"/>
<keyword evidence="2" id="KW-0238">DNA-binding</keyword>
<name>A0A7R9III5_9NEOP</name>
<dbReference type="PANTHER" id="PTHR21545:SF13">
    <property type="entry name" value="ECDYSONE-INDUCED PROTEIN 93F, ISOFORM C"/>
    <property type="match status" value="1"/>
</dbReference>
<evidence type="ECO:0000256" key="5">
    <source>
        <dbReference type="SAM" id="MobiDB-lite"/>
    </source>
</evidence>
<feature type="compositionally biased region" description="Low complexity" evidence="5">
    <location>
        <begin position="92"/>
        <end position="105"/>
    </location>
</feature>
<evidence type="ECO:0000256" key="4">
    <source>
        <dbReference type="ARBA" id="ARBA00023242"/>
    </source>
</evidence>
<proteinExistence type="predicted"/>
<dbReference type="EMBL" id="OE002617">
    <property type="protein sequence ID" value="CAD7459034.1"/>
    <property type="molecule type" value="Genomic_DNA"/>
</dbReference>
<evidence type="ECO:0000256" key="1">
    <source>
        <dbReference type="ARBA" id="ARBA00023015"/>
    </source>
</evidence>
<accession>A0A7R9III5</accession>
<dbReference type="GO" id="GO:0005634">
    <property type="term" value="C:nucleus"/>
    <property type="evidence" value="ECO:0007669"/>
    <property type="project" value="TreeGrafter"/>
</dbReference>
<keyword evidence="3" id="KW-0804">Transcription</keyword>
<dbReference type="PANTHER" id="PTHR21545">
    <property type="entry name" value="TRANSCRIPTION FACTOR MLR1/2"/>
    <property type="match status" value="1"/>
</dbReference>
<evidence type="ECO:0000256" key="2">
    <source>
        <dbReference type="ARBA" id="ARBA00023125"/>
    </source>
</evidence>
<reference evidence="6" key="1">
    <citation type="submission" date="2020-11" db="EMBL/GenBank/DDBJ databases">
        <authorList>
            <person name="Tran Van P."/>
        </authorList>
    </citation>
    <scope>NUCLEOTIDE SEQUENCE</scope>
</reference>
<organism evidence="6">
    <name type="scientific">Timema tahoe</name>
    <dbReference type="NCBI Taxonomy" id="61484"/>
    <lineage>
        <taxon>Eukaryota</taxon>
        <taxon>Metazoa</taxon>
        <taxon>Ecdysozoa</taxon>
        <taxon>Arthropoda</taxon>
        <taxon>Hexapoda</taxon>
        <taxon>Insecta</taxon>
        <taxon>Pterygota</taxon>
        <taxon>Neoptera</taxon>
        <taxon>Polyneoptera</taxon>
        <taxon>Phasmatodea</taxon>
        <taxon>Timematodea</taxon>
        <taxon>Timematoidea</taxon>
        <taxon>Timematidae</taxon>
        <taxon>Timema</taxon>
    </lineage>
</organism>
<sequence length="278" mass="30317">MAECSYAYCVQERRAIKKELQRWTKNMVFVVGLERIAEELMGRRKWKQYQEDVLVSPSTLEAEAEVPSDWEPTDKCCFCDGAALPDLAVNPSLSDSESSSNSQSSFRETPPAILPESHHNHHFPTTNHSPSNTMTTLESVTSMAASLAAVAALSSNQNHSISVTSPSATTAGTMPFYPTPHHTGLFPPWYLAPSPPHPLANMVHTIPPSVTALTDGLKMETDLSIKQEVSAAPLVMPIPQTVTEQPLDLSAKATDSGTIAPCQQSLRVPNIDNKHIFK</sequence>
<evidence type="ECO:0000313" key="6">
    <source>
        <dbReference type="EMBL" id="CAD7459034.1"/>
    </source>
</evidence>